<evidence type="ECO:0000313" key="2">
    <source>
        <dbReference type="EMBL" id="WVZ83640.1"/>
    </source>
</evidence>
<protein>
    <submittedName>
        <fullName evidence="2">Uncharacterized protein</fullName>
    </submittedName>
</protein>
<dbReference type="AlphaFoldDB" id="A0AAQ3U193"/>
<evidence type="ECO:0000256" key="1">
    <source>
        <dbReference type="SAM" id="MobiDB-lite"/>
    </source>
</evidence>
<evidence type="ECO:0000313" key="3">
    <source>
        <dbReference type="Proteomes" id="UP001341281"/>
    </source>
</evidence>
<accession>A0AAQ3U193</accession>
<name>A0AAQ3U193_PASNO</name>
<keyword evidence="3" id="KW-1185">Reference proteome</keyword>
<dbReference type="Proteomes" id="UP001341281">
    <property type="component" value="Chromosome 07"/>
</dbReference>
<gene>
    <name evidence="2" type="ORF">U9M48_030768</name>
</gene>
<reference evidence="2 3" key="1">
    <citation type="submission" date="2024-02" db="EMBL/GenBank/DDBJ databases">
        <title>High-quality chromosome-scale genome assembly of Pensacola bahiagrass (Paspalum notatum Flugge var. saurae).</title>
        <authorList>
            <person name="Vega J.M."/>
            <person name="Podio M."/>
            <person name="Orjuela J."/>
            <person name="Siena L.A."/>
            <person name="Pessino S.C."/>
            <person name="Combes M.C."/>
            <person name="Mariac C."/>
            <person name="Albertini E."/>
            <person name="Pupilli F."/>
            <person name="Ortiz J.P.A."/>
            <person name="Leblanc O."/>
        </authorList>
    </citation>
    <scope>NUCLEOTIDE SEQUENCE [LARGE SCALE GENOMIC DNA]</scope>
    <source>
        <strain evidence="2">R1</strain>
        <tissue evidence="2">Leaf</tissue>
    </source>
</reference>
<feature type="non-terminal residue" evidence="2">
    <location>
        <position position="300"/>
    </location>
</feature>
<organism evidence="2 3">
    <name type="scientific">Paspalum notatum var. saurae</name>
    <dbReference type="NCBI Taxonomy" id="547442"/>
    <lineage>
        <taxon>Eukaryota</taxon>
        <taxon>Viridiplantae</taxon>
        <taxon>Streptophyta</taxon>
        <taxon>Embryophyta</taxon>
        <taxon>Tracheophyta</taxon>
        <taxon>Spermatophyta</taxon>
        <taxon>Magnoliopsida</taxon>
        <taxon>Liliopsida</taxon>
        <taxon>Poales</taxon>
        <taxon>Poaceae</taxon>
        <taxon>PACMAD clade</taxon>
        <taxon>Panicoideae</taxon>
        <taxon>Andropogonodae</taxon>
        <taxon>Paspaleae</taxon>
        <taxon>Paspalinae</taxon>
        <taxon>Paspalum</taxon>
    </lineage>
</organism>
<feature type="region of interest" description="Disordered" evidence="1">
    <location>
        <begin position="50"/>
        <end position="72"/>
    </location>
</feature>
<dbReference type="EMBL" id="CP144751">
    <property type="protein sequence ID" value="WVZ83640.1"/>
    <property type="molecule type" value="Genomic_DNA"/>
</dbReference>
<proteinExistence type="predicted"/>
<feature type="compositionally biased region" description="Low complexity" evidence="1">
    <location>
        <begin position="54"/>
        <end position="68"/>
    </location>
</feature>
<sequence length="300" mass="32910">NFSSFPQNSAPPPPLLLFFPNEQAAAEHLPLPPWALPLLLFFPRKQASSRHPSPKAISSPSPSSSQQPIAPPLCNSHHSSPLLLSTVSRQQQAPNPYGASSLLLPSLPITCSSNHGRLSLHQCCSHQGATQLPMAPPLLAFFSPAQNLSRSHSSLVVVRHASFSHHRRAAAAPRRWSLLPFPKVAAAFPHGATTSIPFCHRRPQGVRQNVRTTSSSKNPTVSLQFRPPFHPILCCALVLTSLRCRERRWWFGHNHDLGPNCEHEDDVDRQGIASSRRQHISASSLFLPQALGENLDLALP</sequence>